<feature type="domain" description="MARVEL" evidence="6">
    <location>
        <begin position="6"/>
        <end position="162"/>
    </location>
</feature>
<feature type="transmembrane region" description="Helical" evidence="5">
    <location>
        <begin position="39"/>
        <end position="63"/>
    </location>
</feature>
<reference evidence="7" key="1">
    <citation type="journal article" date="2020" name="Stud. Mycol.">
        <title>101 Dothideomycetes genomes: a test case for predicting lifestyles and emergence of pathogens.</title>
        <authorList>
            <person name="Haridas S."/>
            <person name="Albert R."/>
            <person name="Binder M."/>
            <person name="Bloem J."/>
            <person name="Labutti K."/>
            <person name="Salamov A."/>
            <person name="Andreopoulos B."/>
            <person name="Baker S."/>
            <person name="Barry K."/>
            <person name="Bills G."/>
            <person name="Bluhm B."/>
            <person name="Cannon C."/>
            <person name="Castanera R."/>
            <person name="Culley D."/>
            <person name="Daum C."/>
            <person name="Ezra D."/>
            <person name="Gonzalez J."/>
            <person name="Henrissat B."/>
            <person name="Kuo A."/>
            <person name="Liang C."/>
            <person name="Lipzen A."/>
            <person name="Lutzoni F."/>
            <person name="Magnuson J."/>
            <person name="Mondo S."/>
            <person name="Nolan M."/>
            <person name="Ohm R."/>
            <person name="Pangilinan J."/>
            <person name="Park H.-J."/>
            <person name="Ramirez L."/>
            <person name="Alfaro M."/>
            <person name="Sun H."/>
            <person name="Tritt A."/>
            <person name="Yoshinaga Y."/>
            <person name="Zwiers L.-H."/>
            <person name="Turgeon B."/>
            <person name="Goodwin S."/>
            <person name="Spatafora J."/>
            <person name="Crous P."/>
            <person name="Grigoriev I."/>
        </authorList>
    </citation>
    <scope>NUCLEOTIDE SEQUENCE</scope>
    <source>
        <strain evidence="7">CBS 207.26</strain>
    </source>
</reference>
<dbReference type="AlphaFoldDB" id="A0A6A6ENY3"/>
<name>A0A6A6ENY3_9PEZI</name>
<feature type="transmembrane region" description="Helical" evidence="5">
    <location>
        <begin position="6"/>
        <end position="27"/>
    </location>
</feature>
<evidence type="ECO:0000256" key="5">
    <source>
        <dbReference type="SAM" id="Phobius"/>
    </source>
</evidence>
<dbReference type="GO" id="GO:0070941">
    <property type="term" value="P:eisosome assembly"/>
    <property type="evidence" value="ECO:0007669"/>
    <property type="project" value="TreeGrafter"/>
</dbReference>
<evidence type="ECO:0000313" key="8">
    <source>
        <dbReference type="Proteomes" id="UP000800200"/>
    </source>
</evidence>
<comment type="subcellular location">
    <subcellularLocation>
        <location evidence="1">Membrane</location>
        <topology evidence="1">Multi-pass membrane protein</topology>
    </subcellularLocation>
</comment>
<dbReference type="OrthoDB" id="2017497at2759"/>
<evidence type="ECO:0000259" key="6">
    <source>
        <dbReference type="Pfam" id="PF01284"/>
    </source>
</evidence>
<organism evidence="7 8">
    <name type="scientific">Zopfia rhizophila CBS 207.26</name>
    <dbReference type="NCBI Taxonomy" id="1314779"/>
    <lineage>
        <taxon>Eukaryota</taxon>
        <taxon>Fungi</taxon>
        <taxon>Dikarya</taxon>
        <taxon>Ascomycota</taxon>
        <taxon>Pezizomycotina</taxon>
        <taxon>Dothideomycetes</taxon>
        <taxon>Dothideomycetes incertae sedis</taxon>
        <taxon>Zopfiaceae</taxon>
        <taxon>Zopfia</taxon>
    </lineage>
</organism>
<dbReference type="InterPro" id="IPR052649">
    <property type="entry name" value="NCE102-like"/>
</dbReference>
<keyword evidence="4 5" id="KW-0472">Membrane</keyword>
<feature type="transmembrane region" description="Helical" evidence="5">
    <location>
        <begin position="146"/>
        <end position="167"/>
    </location>
</feature>
<proteinExistence type="predicted"/>
<keyword evidence="3 5" id="KW-1133">Transmembrane helix</keyword>
<evidence type="ECO:0000256" key="3">
    <source>
        <dbReference type="ARBA" id="ARBA00022989"/>
    </source>
</evidence>
<dbReference type="GO" id="GO:0072659">
    <property type="term" value="P:protein localization to plasma membrane"/>
    <property type="evidence" value="ECO:0007669"/>
    <property type="project" value="TreeGrafter"/>
</dbReference>
<evidence type="ECO:0000256" key="1">
    <source>
        <dbReference type="ARBA" id="ARBA00004141"/>
    </source>
</evidence>
<dbReference type="EMBL" id="ML994615">
    <property type="protein sequence ID" value="KAF2192408.1"/>
    <property type="molecule type" value="Genomic_DNA"/>
</dbReference>
<evidence type="ECO:0000313" key="7">
    <source>
        <dbReference type="EMBL" id="KAF2192408.1"/>
    </source>
</evidence>
<keyword evidence="8" id="KW-1185">Reference proteome</keyword>
<protein>
    <recommendedName>
        <fullName evidence="6">MARVEL domain-containing protein</fullName>
    </recommendedName>
</protein>
<feature type="transmembrane region" description="Helical" evidence="5">
    <location>
        <begin position="69"/>
        <end position="91"/>
    </location>
</feature>
<dbReference type="Pfam" id="PF01284">
    <property type="entry name" value="MARVEL"/>
    <property type="match status" value="1"/>
</dbReference>
<dbReference type="GO" id="GO:0005886">
    <property type="term" value="C:plasma membrane"/>
    <property type="evidence" value="ECO:0007669"/>
    <property type="project" value="TreeGrafter"/>
</dbReference>
<dbReference type="PANTHER" id="PTHR28165:SF2">
    <property type="entry name" value="MARVEL DOMAIN-CONTAINING PROTEIN"/>
    <property type="match status" value="1"/>
</dbReference>
<accession>A0A6A6ENY3</accession>
<gene>
    <name evidence="7" type="ORF">K469DRAFT_553046</name>
</gene>
<dbReference type="PANTHER" id="PTHR28165">
    <property type="entry name" value="NON-CLASSICAL EXPORT PROTEIN 2-RELATED"/>
    <property type="match status" value="1"/>
</dbReference>
<dbReference type="InterPro" id="IPR008253">
    <property type="entry name" value="Marvel"/>
</dbReference>
<dbReference type="GO" id="GO:0032126">
    <property type="term" value="C:eisosome"/>
    <property type="evidence" value="ECO:0007669"/>
    <property type="project" value="TreeGrafter"/>
</dbReference>
<keyword evidence="2 5" id="KW-0812">Transmembrane</keyword>
<evidence type="ECO:0000256" key="4">
    <source>
        <dbReference type="ARBA" id="ARBA00023136"/>
    </source>
</evidence>
<dbReference type="Proteomes" id="UP000800200">
    <property type="component" value="Unassembled WGS sequence"/>
</dbReference>
<sequence length="172" mass="18143">MPVAGLALRGAQVLSTVVVLGVSVSLIKDQDSERTVPAALSYAAFVGGVGLLGAIIGITSNWVDMLQGIIMGGIDVLMAIFNLAGGVVLAYKLRGITCSSGEELNLREMRKNELLNGGCVVFRGNQVCAYGGDPGKMQSRCKQNEADAAFMFIGFIVLAACLVITFLQTRRK</sequence>
<evidence type="ECO:0000256" key="2">
    <source>
        <dbReference type="ARBA" id="ARBA00022692"/>
    </source>
</evidence>